<reference evidence="10 11" key="1">
    <citation type="submission" date="2018-11" db="EMBL/GenBank/DDBJ databases">
        <title>Genome assembly of Steccherinum ochraceum LE-BIN_3174, the white-rot fungus of the Steccherinaceae family (The Residual Polyporoid clade, Polyporales, Basidiomycota).</title>
        <authorList>
            <person name="Fedorova T.V."/>
            <person name="Glazunova O.A."/>
            <person name="Landesman E.O."/>
            <person name="Moiseenko K.V."/>
            <person name="Psurtseva N.V."/>
            <person name="Savinova O.S."/>
            <person name="Shakhova N.V."/>
            <person name="Tyazhelova T.V."/>
            <person name="Vasina D.V."/>
        </authorList>
    </citation>
    <scope>NUCLEOTIDE SEQUENCE [LARGE SCALE GENOMIC DNA]</scope>
    <source>
        <strain evidence="10 11">LE-BIN_3174</strain>
    </source>
</reference>
<dbReference type="GO" id="GO:0008270">
    <property type="term" value="F:zinc ion binding"/>
    <property type="evidence" value="ECO:0007669"/>
    <property type="project" value="UniProtKB-KW"/>
</dbReference>
<dbReference type="GO" id="GO:0000978">
    <property type="term" value="F:RNA polymerase II cis-regulatory region sequence-specific DNA binding"/>
    <property type="evidence" value="ECO:0007669"/>
    <property type="project" value="TreeGrafter"/>
</dbReference>
<protein>
    <recommendedName>
        <fullName evidence="9">C2H2-type domain-containing protein</fullName>
    </recommendedName>
</protein>
<name>A0A4R0S0Z4_9APHY</name>
<feature type="domain" description="C2H2-type" evidence="9">
    <location>
        <begin position="130"/>
        <end position="160"/>
    </location>
</feature>
<dbReference type="PANTHER" id="PTHR45718">
    <property type="entry name" value="TRANSCRIPTIONAL ACTIVATOR CUBITUS INTERRUPTUS"/>
    <property type="match status" value="1"/>
</dbReference>
<dbReference type="InterPro" id="IPR036236">
    <property type="entry name" value="Znf_C2H2_sf"/>
</dbReference>
<keyword evidence="6" id="KW-0539">Nucleus</keyword>
<dbReference type="AlphaFoldDB" id="A0A4R0S0Z4"/>
<dbReference type="SMART" id="SM00355">
    <property type="entry name" value="ZnF_C2H2"/>
    <property type="match status" value="3"/>
</dbReference>
<keyword evidence="2" id="KW-0479">Metal-binding</keyword>
<dbReference type="GO" id="GO:0005634">
    <property type="term" value="C:nucleus"/>
    <property type="evidence" value="ECO:0007669"/>
    <property type="project" value="UniProtKB-SubCell"/>
</dbReference>
<dbReference type="InterPro" id="IPR013087">
    <property type="entry name" value="Znf_C2H2_type"/>
</dbReference>
<evidence type="ECO:0000256" key="1">
    <source>
        <dbReference type="ARBA" id="ARBA00004123"/>
    </source>
</evidence>
<evidence type="ECO:0000256" key="3">
    <source>
        <dbReference type="ARBA" id="ARBA00022737"/>
    </source>
</evidence>
<sequence>MARSAYSPSPSPGPASDSGLSDSSLDDQHRPANATHHLQPNSHPESPAAYAGPSTMQLPEVETMDCQWEECGMVFSHLPTLIDHIHNDHIGVHKSNYTCEWKTCPRRGIAQTSRFALISHIRSHTGEKPFICPRPECDKSFTRSDALAKHMRVQHNIMPPLPGRGGNRKRKRGDDTNAPEPAHTYTAVQPPTDGYSTFRVDVPLDGELMEDFGRVSPLDPSIPLDYYQVQNGFGVRQDVEVEEDEDEELPPHLVAMQDKRTGLIMGKTPAQVKYIIYKAKHRYALQEHESLIEELRTLRYEEKCWRERKDALLDQLLQVSFGPHADDLTMPAIMAQETAMVNAPRSEGYEYYGEQAM</sequence>
<keyword evidence="11" id="KW-1185">Reference proteome</keyword>
<keyword evidence="3" id="KW-0677">Repeat</keyword>
<dbReference type="PANTHER" id="PTHR45718:SF4">
    <property type="entry name" value="TRANSCRIPTIONAL ACTIVATOR CUBITUS INTERRUPTUS"/>
    <property type="match status" value="1"/>
</dbReference>
<proteinExistence type="predicted"/>
<comment type="caution">
    <text evidence="10">The sequence shown here is derived from an EMBL/GenBank/DDBJ whole genome shotgun (WGS) entry which is preliminary data.</text>
</comment>
<dbReference type="SUPFAM" id="SSF57667">
    <property type="entry name" value="beta-beta-alpha zinc fingers"/>
    <property type="match status" value="2"/>
</dbReference>
<dbReference type="Pfam" id="PF23561">
    <property type="entry name" value="zf-C2H2_15"/>
    <property type="match status" value="1"/>
</dbReference>
<accession>A0A4R0S0Z4</accession>
<keyword evidence="4 7" id="KW-0863">Zinc-finger</keyword>
<evidence type="ECO:0000256" key="6">
    <source>
        <dbReference type="ARBA" id="ARBA00023242"/>
    </source>
</evidence>
<feature type="region of interest" description="Disordered" evidence="8">
    <location>
        <begin position="1"/>
        <end position="53"/>
    </location>
</feature>
<evidence type="ECO:0000256" key="4">
    <source>
        <dbReference type="ARBA" id="ARBA00022771"/>
    </source>
</evidence>
<dbReference type="Proteomes" id="UP000292702">
    <property type="component" value="Unassembled WGS sequence"/>
</dbReference>
<dbReference type="PROSITE" id="PS00028">
    <property type="entry name" value="ZINC_FINGER_C2H2_1"/>
    <property type="match status" value="2"/>
</dbReference>
<organism evidence="10 11">
    <name type="scientific">Steccherinum ochraceum</name>
    <dbReference type="NCBI Taxonomy" id="92696"/>
    <lineage>
        <taxon>Eukaryota</taxon>
        <taxon>Fungi</taxon>
        <taxon>Dikarya</taxon>
        <taxon>Basidiomycota</taxon>
        <taxon>Agaricomycotina</taxon>
        <taxon>Agaricomycetes</taxon>
        <taxon>Polyporales</taxon>
        <taxon>Steccherinaceae</taxon>
        <taxon>Steccherinum</taxon>
    </lineage>
</organism>
<dbReference type="InterPro" id="IPR056436">
    <property type="entry name" value="Znf-C2H2_ZIC1-5/GLI1-3-like"/>
</dbReference>
<evidence type="ECO:0000313" key="11">
    <source>
        <dbReference type="Proteomes" id="UP000292702"/>
    </source>
</evidence>
<feature type="region of interest" description="Disordered" evidence="8">
    <location>
        <begin position="156"/>
        <end position="192"/>
    </location>
</feature>
<dbReference type="OrthoDB" id="3437960at2759"/>
<gene>
    <name evidence="10" type="ORF">EIP91_006859</name>
</gene>
<comment type="subcellular location">
    <subcellularLocation>
        <location evidence="1">Nucleus</location>
    </subcellularLocation>
</comment>
<dbReference type="FunFam" id="3.30.160.60:FF:000201">
    <property type="entry name" value="C2H2 finger domain protein (Gli3)"/>
    <property type="match status" value="1"/>
</dbReference>
<dbReference type="PROSITE" id="PS50157">
    <property type="entry name" value="ZINC_FINGER_C2H2_2"/>
    <property type="match status" value="3"/>
</dbReference>
<evidence type="ECO:0000313" key="10">
    <source>
        <dbReference type="EMBL" id="TCD69634.1"/>
    </source>
</evidence>
<dbReference type="InterPro" id="IPR043359">
    <property type="entry name" value="GLI-like"/>
</dbReference>
<dbReference type="GO" id="GO:0000981">
    <property type="term" value="F:DNA-binding transcription factor activity, RNA polymerase II-specific"/>
    <property type="evidence" value="ECO:0007669"/>
    <property type="project" value="TreeGrafter"/>
</dbReference>
<dbReference type="Gene3D" id="3.30.160.60">
    <property type="entry name" value="Classic Zinc Finger"/>
    <property type="match status" value="2"/>
</dbReference>
<feature type="domain" description="C2H2-type" evidence="9">
    <location>
        <begin position="97"/>
        <end position="129"/>
    </location>
</feature>
<dbReference type="EMBL" id="RWJN01000037">
    <property type="protein sequence ID" value="TCD69634.1"/>
    <property type="molecule type" value="Genomic_DNA"/>
</dbReference>
<evidence type="ECO:0000256" key="7">
    <source>
        <dbReference type="PROSITE-ProRule" id="PRU00042"/>
    </source>
</evidence>
<evidence type="ECO:0000256" key="2">
    <source>
        <dbReference type="ARBA" id="ARBA00022723"/>
    </source>
</evidence>
<evidence type="ECO:0000256" key="8">
    <source>
        <dbReference type="SAM" id="MobiDB-lite"/>
    </source>
</evidence>
<feature type="compositionally biased region" description="Low complexity" evidence="8">
    <location>
        <begin position="1"/>
        <end position="23"/>
    </location>
</feature>
<keyword evidence="5" id="KW-0862">Zinc</keyword>
<feature type="domain" description="C2H2-type" evidence="9">
    <location>
        <begin position="64"/>
        <end position="94"/>
    </location>
</feature>
<dbReference type="Pfam" id="PF00096">
    <property type="entry name" value="zf-C2H2"/>
    <property type="match status" value="1"/>
</dbReference>
<dbReference type="STRING" id="92696.A0A4R0S0Z4"/>
<evidence type="ECO:0000259" key="9">
    <source>
        <dbReference type="PROSITE" id="PS50157"/>
    </source>
</evidence>
<evidence type="ECO:0000256" key="5">
    <source>
        <dbReference type="ARBA" id="ARBA00022833"/>
    </source>
</evidence>